<proteinExistence type="inferred from homology"/>
<keyword evidence="5" id="KW-1185">Reference proteome</keyword>
<evidence type="ECO:0000256" key="3">
    <source>
        <dbReference type="ARBA" id="ARBA00023002"/>
    </source>
</evidence>
<name>A0A1I6NPB4_9FLAO</name>
<dbReference type="InterPro" id="IPR045017">
    <property type="entry name" value="DECR2-like"/>
</dbReference>
<dbReference type="SUPFAM" id="SSF51735">
    <property type="entry name" value="NAD(P)-binding Rossmann-fold domains"/>
    <property type="match status" value="1"/>
</dbReference>
<dbReference type="PANTHER" id="PTHR43296:SF2">
    <property type="entry name" value="PEROXISOMAL 2,4-DIENOYL-COA REDUCTASE [(3E)-ENOYL-COA-PRODUCING]"/>
    <property type="match status" value="1"/>
</dbReference>
<dbReference type="CDD" id="cd05369">
    <property type="entry name" value="TER_DECR_SDR_a"/>
    <property type="match status" value="1"/>
</dbReference>
<comment type="similarity">
    <text evidence="1">Belongs to the short-chain dehydrogenases/reductases (SDR) family.</text>
</comment>
<dbReference type="Proteomes" id="UP000199312">
    <property type="component" value="Unassembled WGS sequence"/>
</dbReference>
<reference evidence="5" key="1">
    <citation type="submission" date="2016-10" db="EMBL/GenBank/DDBJ databases">
        <authorList>
            <person name="Varghese N."/>
            <person name="Submissions S."/>
        </authorList>
    </citation>
    <scope>NUCLEOTIDE SEQUENCE [LARGE SCALE GENOMIC DNA]</scope>
    <source>
        <strain evidence="5">DSM 24450</strain>
    </source>
</reference>
<gene>
    <name evidence="4" type="ORF">SAMN04488006_0257</name>
</gene>
<dbReference type="Gene3D" id="3.40.50.720">
    <property type="entry name" value="NAD(P)-binding Rossmann-like Domain"/>
    <property type="match status" value="1"/>
</dbReference>
<accession>A0A1I6NPB4</accession>
<evidence type="ECO:0000313" key="5">
    <source>
        <dbReference type="Proteomes" id="UP000199312"/>
    </source>
</evidence>
<dbReference type="GO" id="GO:0009062">
    <property type="term" value="P:fatty acid catabolic process"/>
    <property type="evidence" value="ECO:0007669"/>
    <property type="project" value="InterPro"/>
</dbReference>
<dbReference type="EMBL" id="FOZP01000001">
    <property type="protein sequence ID" value="SFS29723.1"/>
    <property type="molecule type" value="Genomic_DNA"/>
</dbReference>
<dbReference type="STRING" id="593133.SAMN04488006_0257"/>
<organism evidence="4 5">
    <name type="scientific">Lutibacter maritimus</name>
    <dbReference type="NCBI Taxonomy" id="593133"/>
    <lineage>
        <taxon>Bacteria</taxon>
        <taxon>Pseudomonadati</taxon>
        <taxon>Bacteroidota</taxon>
        <taxon>Flavobacteriia</taxon>
        <taxon>Flavobacteriales</taxon>
        <taxon>Flavobacteriaceae</taxon>
        <taxon>Lutibacter</taxon>
    </lineage>
</organism>
<dbReference type="PANTHER" id="PTHR43296">
    <property type="entry name" value="PEROXISOMAL 2,4-DIENOYL-COA REDUCTASE"/>
    <property type="match status" value="1"/>
</dbReference>
<keyword evidence="2" id="KW-0521">NADP</keyword>
<dbReference type="Pfam" id="PF13561">
    <property type="entry name" value="adh_short_C2"/>
    <property type="match status" value="1"/>
</dbReference>
<evidence type="ECO:0000256" key="1">
    <source>
        <dbReference type="ARBA" id="ARBA00006484"/>
    </source>
</evidence>
<dbReference type="InterPro" id="IPR002347">
    <property type="entry name" value="SDR_fam"/>
</dbReference>
<dbReference type="FunFam" id="3.40.50.720:FF:000084">
    <property type="entry name" value="Short-chain dehydrogenase reductase"/>
    <property type="match status" value="1"/>
</dbReference>
<dbReference type="PRINTS" id="PR00081">
    <property type="entry name" value="GDHRDH"/>
</dbReference>
<evidence type="ECO:0000256" key="2">
    <source>
        <dbReference type="ARBA" id="ARBA00022857"/>
    </source>
</evidence>
<protein>
    <submittedName>
        <fullName evidence="4">NAD(P)-dependent dehydrogenase, short-chain alcohol dehydrogenase family</fullName>
    </submittedName>
</protein>
<sequence length="346" mass="38300">MLLVISKILLLKARANIQLVLCLTNRFLKKIKKNNLIQKNEIFPTFIKTKNTQIMYQKPMLKEGSLNNQVIVITGGGSGLGKSMTTYFLELGANVVITSRNIEKLNNVKIELEEKTGGKVLPVLCDVRNYNEVENLLAETIKRFGKVDGLLNNAAGNFISPTERLSANAFDTIIDIVLKGSKNCTLAFGKHWIDIKQQKATILNIVTTYAWTGSAYVVPSATAKAGVLAMTRSLAVEWAKYGIRSNAIAPGPFPTEGAWDRLLPGNLKDKFDMKKKVPVGRVGVHQELANLAAYLMSDFSAYINGEVITIDGGEWLKGAGEFNMLEEIPDEMWDMLEAMIRSKKSK</sequence>
<evidence type="ECO:0000313" key="4">
    <source>
        <dbReference type="EMBL" id="SFS29723.1"/>
    </source>
</evidence>
<dbReference type="InterPro" id="IPR036291">
    <property type="entry name" value="NAD(P)-bd_dom_sf"/>
</dbReference>
<keyword evidence="3" id="KW-0560">Oxidoreductase</keyword>
<dbReference type="AlphaFoldDB" id="A0A1I6NPB4"/>
<dbReference type="GO" id="GO:0008670">
    <property type="term" value="F:2,4-dienoyl-CoA reductase (NADPH) activity"/>
    <property type="evidence" value="ECO:0007669"/>
    <property type="project" value="InterPro"/>
</dbReference>